<evidence type="ECO:0000313" key="1">
    <source>
        <dbReference type="EMBL" id="SUZ93187.1"/>
    </source>
</evidence>
<name>A0A381RTD0_9ZZZZ</name>
<dbReference type="AlphaFoldDB" id="A0A381RTD0"/>
<dbReference type="EMBL" id="UINC01002125">
    <property type="protein sequence ID" value="SUZ93187.1"/>
    <property type="molecule type" value="Genomic_DNA"/>
</dbReference>
<dbReference type="SUPFAM" id="SSF53335">
    <property type="entry name" value="S-adenosyl-L-methionine-dependent methyltransferases"/>
    <property type="match status" value="1"/>
</dbReference>
<dbReference type="Gene3D" id="3.40.50.150">
    <property type="entry name" value="Vaccinia Virus protein VP39"/>
    <property type="match status" value="1"/>
</dbReference>
<proteinExistence type="predicted"/>
<dbReference type="CDD" id="cd02440">
    <property type="entry name" value="AdoMet_MTases"/>
    <property type="match status" value="1"/>
</dbReference>
<organism evidence="1">
    <name type="scientific">marine metagenome</name>
    <dbReference type="NCBI Taxonomy" id="408172"/>
    <lineage>
        <taxon>unclassified sequences</taxon>
        <taxon>metagenomes</taxon>
        <taxon>ecological metagenomes</taxon>
    </lineage>
</organism>
<protein>
    <recommendedName>
        <fullName evidence="2">Methyltransferase domain-containing protein</fullName>
    </recommendedName>
</protein>
<accession>A0A381RTD0</accession>
<reference evidence="1" key="1">
    <citation type="submission" date="2018-05" db="EMBL/GenBank/DDBJ databases">
        <authorList>
            <person name="Lanie J.A."/>
            <person name="Ng W.-L."/>
            <person name="Kazmierczak K.M."/>
            <person name="Andrzejewski T.M."/>
            <person name="Davidsen T.M."/>
            <person name="Wayne K.J."/>
            <person name="Tettelin H."/>
            <person name="Glass J.I."/>
            <person name="Rusch D."/>
            <person name="Podicherti R."/>
            <person name="Tsui H.-C.T."/>
            <person name="Winkler M.E."/>
        </authorList>
    </citation>
    <scope>NUCLEOTIDE SEQUENCE</scope>
</reference>
<gene>
    <name evidence="1" type="ORF">METZ01_LOCUS46041</name>
</gene>
<evidence type="ECO:0008006" key="2">
    <source>
        <dbReference type="Google" id="ProtNLM"/>
    </source>
</evidence>
<dbReference type="InterPro" id="IPR029063">
    <property type="entry name" value="SAM-dependent_MTases_sf"/>
</dbReference>
<sequence length="275" mass="30343">MREPVDHRSRSSDLLFPLQTAWLNHGWSRILDLGSGTGSNLRYLAPKIAADQEWTLIDNDASLLAAVDIPEGVQGVRCVHGDLADEGINLIKETDLVTGSALLDLVSHAWLERLVCAVETARCGVLFGLTYSGDLQWFHVNTHDTDPSETHPLPDDHSDDTLVRQALNQHQLLDKGLGSALGPTASAVAETLFKAAGYRTWHRPSPWCLGSGDSRLVRRLLSTWEDAALEVEPSTEAQRIREWADRRREKVDSGRFSLVVGHLDLLALPPGRKVV</sequence>